<keyword evidence="3" id="KW-1185">Reference proteome</keyword>
<feature type="domain" description="DUF7247" evidence="1">
    <location>
        <begin position="1"/>
        <end position="109"/>
    </location>
</feature>
<evidence type="ECO:0000313" key="2">
    <source>
        <dbReference type="EMBL" id="APU02589.1"/>
    </source>
</evidence>
<proteinExistence type="predicted"/>
<dbReference type="Proteomes" id="UP000222058">
    <property type="component" value="Segment"/>
</dbReference>
<organism evidence="2 3">
    <name type="scientific">Escherichia phage YUEEL01</name>
    <dbReference type="NCBI Taxonomy" id="1932889"/>
    <lineage>
        <taxon>Viruses</taxon>
        <taxon>Duplodnaviria</taxon>
        <taxon>Heunggongvirae</taxon>
        <taxon>Uroviricota</taxon>
        <taxon>Caudoviricetes</taxon>
        <taxon>Pantevenvirales</taxon>
        <taxon>Straboviridae</taxon>
        <taxon>Tevenvirinae</taxon>
        <taxon>Tequatrovirus</taxon>
        <taxon>Tequatrovirus yueel1</taxon>
    </lineage>
</organism>
<protein>
    <recommendedName>
        <fullName evidence="1">DUF7247 domain-containing protein</fullName>
    </recommendedName>
</protein>
<dbReference type="Pfam" id="PF23905">
    <property type="entry name" value="DUF7247"/>
    <property type="match status" value="1"/>
</dbReference>
<dbReference type="InterPro" id="IPR055671">
    <property type="entry name" value="DUF7247"/>
</dbReference>
<sequence length="111" mass="12142">MSDIHVTGISQVNIRCQFKTVPGVTHITLSHDPYSRGRQLTGVIKFFGGIGGNEFTIGDDEIVGCKLKVQKGVLELFSDEVFDEISQAVNKGLLTLIKMIKASGYVPDPLY</sequence>
<evidence type="ECO:0000259" key="1">
    <source>
        <dbReference type="Pfam" id="PF23905"/>
    </source>
</evidence>
<accession>A0A1L7DQN5</accession>
<name>A0A1L7DQN5_9CAUD</name>
<dbReference type="EMBL" id="KY290975">
    <property type="protein sequence ID" value="APU02589.1"/>
    <property type="molecule type" value="Genomic_DNA"/>
</dbReference>
<evidence type="ECO:0000313" key="3">
    <source>
        <dbReference type="Proteomes" id="UP000222058"/>
    </source>
</evidence>
<reference evidence="2" key="1">
    <citation type="submission" date="2017-06" db="EMBL/GenBank/DDBJ databases">
        <title>The complete genome sequence of Enterobacteria phage YUEEL01.</title>
        <authorList>
            <person name="Raman G."/>
            <person name="Sivasankaran A."/>
            <person name="Park S."/>
            <person name="Ahn Y.-H."/>
        </authorList>
    </citation>
    <scope>NUCLEOTIDE SEQUENCE [LARGE SCALE GENOMIC DNA]</scope>
</reference>